<reference evidence="1" key="1">
    <citation type="submission" date="2020-04" db="EMBL/GenBank/DDBJ databases">
        <authorList>
            <person name="Alioto T."/>
            <person name="Alioto T."/>
            <person name="Gomez Garrido J."/>
        </authorList>
    </citation>
    <scope>NUCLEOTIDE SEQUENCE</scope>
    <source>
        <strain evidence="1">A484AB</strain>
    </source>
</reference>
<name>A0A6S7J5H8_PARCT</name>
<dbReference type="EMBL" id="CACRXK020013793">
    <property type="protein sequence ID" value="CAB4025738.1"/>
    <property type="molecule type" value="Genomic_DNA"/>
</dbReference>
<accession>A0A6S7J5H8</accession>
<keyword evidence="2" id="KW-1185">Reference proteome</keyword>
<gene>
    <name evidence="1" type="ORF">PACLA_8A022630</name>
</gene>
<dbReference type="Proteomes" id="UP001152795">
    <property type="component" value="Unassembled WGS sequence"/>
</dbReference>
<organism evidence="1 2">
    <name type="scientific">Paramuricea clavata</name>
    <name type="common">Red gorgonian</name>
    <name type="synonym">Violescent sea-whip</name>
    <dbReference type="NCBI Taxonomy" id="317549"/>
    <lineage>
        <taxon>Eukaryota</taxon>
        <taxon>Metazoa</taxon>
        <taxon>Cnidaria</taxon>
        <taxon>Anthozoa</taxon>
        <taxon>Octocorallia</taxon>
        <taxon>Malacalcyonacea</taxon>
        <taxon>Plexauridae</taxon>
        <taxon>Paramuricea</taxon>
    </lineage>
</organism>
<dbReference type="InterPro" id="IPR036465">
    <property type="entry name" value="vWFA_dom_sf"/>
</dbReference>
<evidence type="ECO:0000313" key="1">
    <source>
        <dbReference type="EMBL" id="CAB4025738.1"/>
    </source>
</evidence>
<comment type="caution">
    <text evidence="1">The sequence shown here is derived from an EMBL/GenBank/DDBJ whole genome shotgun (WGS) entry which is preliminary data.</text>
</comment>
<dbReference type="Gene3D" id="3.40.50.410">
    <property type="entry name" value="von Willebrand factor, type A domain"/>
    <property type="match status" value="1"/>
</dbReference>
<protein>
    <submittedName>
        <fullName evidence="1">Uncharacterized protein</fullName>
    </submittedName>
</protein>
<dbReference type="SUPFAM" id="SSF53300">
    <property type="entry name" value="vWA-like"/>
    <property type="match status" value="1"/>
</dbReference>
<dbReference type="Pfam" id="PF00092">
    <property type="entry name" value="VWA"/>
    <property type="match status" value="1"/>
</dbReference>
<dbReference type="PROSITE" id="PS50234">
    <property type="entry name" value="VWFA"/>
    <property type="match status" value="1"/>
</dbReference>
<proteinExistence type="predicted"/>
<evidence type="ECO:0000313" key="2">
    <source>
        <dbReference type="Proteomes" id="UP001152795"/>
    </source>
</evidence>
<dbReference type="OrthoDB" id="10429284at2759"/>
<dbReference type="InterPro" id="IPR002035">
    <property type="entry name" value="VWF_A"/>
</dbReference>
<sequence length="424" mass="46708">MSLPIRILVLALISKIPQLGECSEVFHIDKHKYLAKHVLETKQADSELECGMHCVKVGSCASVNYKTSGIGKGLCELNTKTLPEVSDGDGIIHDSEFTHLYVMEKVFPEKSPLNNRKHATDVIVLITDGKPQGTNTVEEDAIANAKILKDKGVLIIGVGVGRNIEEPKFWKILQDIASPGQAIRVKFNKFRSIKDTLVKSSCQPYPFAPAQQCDCPGFEAAPVYLKPGETTTTLSWKRPDPVCPSGSVQILDFTWHPLLRSPATFGAGKHSIDYKFYLSENQQMNCTVLFDVRVCECPQEDLEAVHVKPGDTKVDLEWKVPVPSCLNCPSPLTSQSLSVGKHSMAYKYSVADKFNVTCQVNVEVKGTLCNGHGYNQVTQDCCCGVIHGKRAGYACCGPNHYNISTHQCCNGDNIRNIKEDCLTF</sequence>
<dbReference type="AlphaFoldDB" id="A0A6S7J5H8"/>